<proteinExistence type="predicted"/>
<accession>A0AAE0K4Y1</accession>
<dbReference type="Gene3D" id="3.30.559.10">
    <property type="entry name" value="Chloramphenicol acetyltransferase-like domain"/>
    <property type="match status" value="2"/>
</dbReference>
<keyword evidence="3" id="KW-1185">Reference proteome</keyword>
<protein>
    <submittedName>
        <fullName evidence="2">Transferase family-domain-containing protein</fullName>
    </submittedName>
</protein>
<dbReference type="Proteomes" id="UP001285441">
    <property type="component" value="Unassembled WGS sequence"/>
</dbReference>
<sequence length="526" mass="57093">MASTSPQTVFLSPLDQYMPRIYIRLFLIFETNDPHRAAHRLKVGLQRLGLLLPFIKGHVSISDSMPEGHGRTAIRWSEAEDEDIAFREIPNPPNPECISLPSFAKLKDEGAPLHYFDPSFCPLPSSLAKPLNAPVLVASYTVIEGGLVLGLCVHHNVMDGTGTVGLIRSWADCTRLEMERLSLETLFPDANEPLHRAERLEMATTTGGTSQGTTARRLSLQELLDKNSPDYSVIPKPKATPSASDAAAITTTKAPVTAQSAAISRGQGSKLFAFDVSKLEAAKEGLLMQWMTSSSLGAEWLTTNSILCAVMWSCITRIRSARIKREGGMEMIDESPIAPRFGFAIDGRRRLGDAFSARKQPYLGNIVIVGLAALPLSDVTDAAALAPSASATSSASSGISRLSPLVHEFASAIRRVTPGRVGEVLALADRVPDVTEISPSWNPVGKLDLALTSWANMPLYSCDFGDALGKPEFMRVPVARRDGLIVVLPRKREGTGNDRIEVIIDLIEEDRAALEEDEICNSWLVS</sequence>
<keyword evidence="1 2" id="KW-0808">Transferase</keyword>
<evidence type="ECO:0000313" key="2">
    <source>
        <dbReference type="EMBL" id="KAK3370009.1"/>
    </source>
</evidence>
<dbReference type="GO" id="GO:0016747">
    <property type="term" value="F:acyltransferase activity, transferring groups other than amino-acyl groups"/>
    <property type="evidence" value="ECO:0007669"/>
    <property type="project" value="TreeGrafter"/>
</dbReference>
<dbReference type="PANTHER" id="PTHR31642:SF310">
    <property type="entry name" value="FATTY ALCOHOL:CAFFEOYL-COA ACYLTRANSFERASE"/>
    <property type="match status" value="1"/>
</dbReference>
<dbReference type="EMBL" id="JAULSW010000009">
    <property type="protein sequence ID" value="KAK3370009.1"/>
    <property type="molecule type" value="Genomic_DNA"/>
</dbReference>
<dbReference type="InterPro" id="IPR023213">
    <property type="entry name" value="CAT-like_dom_sf"/>
</dbReference>
<evidence type="ECO:0000256" key="1">
    <source>
        <dbReference type="ARBA" id="ARBA00022679"/>
    </source>
</evidence>
<name>A0AAE0K4Y1_9PEZI</name>
<dbReference type="Pfam" id="PF02458">
    <property type="entry name" value="Transferase"/>
    <property type="match status" value="1"/>
</dbReference>
<organism evidence="2 3">
    <name type="scientific">Podospora didyma</name>
    <dbReference type="NCBI Taxonomy" id="330526"/>
    <lineage>
        <taxon>Eukaryota</taxon>
        <taxon>Fungi</taxon>
        <taxon>Dikarya</taxon>
        <taxon>Ascomycota</taxon>
        <taxon>Pezizomycotina</taxon>
        <taxon>Sordariomycetes</taxon>
        <taxon>Sordariomycetidae</taxon>
        <taxon>Sordariales</taxon>
        <taxon>Podosporaceae</taxon>
        <taxon>Podospora</taxon>
    </lineage>
</organism>
<dbReference type="InterPro" id="IPR050317">
    <property type="entry name" value="Plant_Fungal_Acyltransferase"/>
</dbReference>
<dbReference type="AlphaFoldDB" id="A0AAE0K4Y1"/>
<comment type="caution">
    <text evidence="2">The sequence shown here is derived from an EMBL/GenBank/DDBJ whole genome shotgun (WGS) entry which is preliminary data.</text>
</comment>
<evidence type="ECO:0000313" key="3">
    <source>
        <dbReference type="Proteomes" id="UP001285441"/>
    </source>
</evidence>
<reference evidence="2" key="1">
    <citation type="journal article" date="2023" name="Mol. Phylogenet. Evol.">
        <title>Genome-scale phylogeny and comparative genomics of the fungal order Sordariales.</title>
        <authorList>
            <person name="Hensen N."/>
            <person name="Bonometti L."/>
            <person name="Westerberg I."/>
            <person name="Brannstrom I.O."/>
            <person name="Guillou S."/>
            <person name="Cros-Aarteil S."/>
            <person name="Calhoun S."/>
            <person name="Haridas S."/>
            <person name="Kuo A."/>
            <person name="Mondo S."/>
            <person name="Pangilinan J."/>
            <person name="Riley R."/>
            <person name="LaButti K."/>
            <person name="Andreopoulos B."/>
            <person name="Lipzen A."/>
            <person name="Chen C."/>
            <person name="Yan M."/>
            <person name="Daum C."/>
            <person name="Ng V."/>
            <person name="Clum A."/>
            <person name="Steindorff A."/>
            <person name="Ohm R.A."/>
            <person name="Martin F."/>
            <person name="Silar P."/>
            <person name="Natvig D.O."/>
            <person name="Lalanne C."/>
            <person name="Gautier V."/>
            <person name="Ament-Velasquez S.L."/>
            <person name="Kruys A."/>
            <person name="Hutchinson M.I."/>
            <person name="Powell A.J."/>
            <person name="Barry K."/>
            <person name="Miller A.N."/>
            <person name="Grigoriev I.V."/>
            <person name="Debuchy R."/>
            <person name="Gladieux P."/>
            <person name="Hiltunen Thoren M."/>
            <person name="Johannesson H."/>
        </authorList>
    </citation>
    <scope>NUCLEOTIDE SEQUENCE</scope>
    <source>
        <strain evidence="2">CBS 232.78</strain>
    </source>
</reference>
<dbReference type="PANTHER" id="PTHR31642">
    <property type="entry name" value="TRICHOTHECENE 3-O-ACETYLTRANSFERASE"/>
    <property type="match status" value="1"/>
</dbReference>
<reference evidence="2" key="2">
    <citation type="submission" date="2023-06" db="EMBL/GenBank/DDBJ databases">
        <authorList>
            <consortium name="Lawrence Berkeley National Laboratory"/>
            <person name="Haridas S."/>
            <person name="Hensen N."/>
            <person name="Bonometti L."/>
            <person name="Westerberg I."/>
            <person name="Brannstrom I.O."/>
            <person name="Guillou S."/>
            <person name="Cros-Aarteil S."/>
            <person name="Calhoun S."/>
            <person name="Kuo A."/>
            <person name="Mondo S."/>
            <person name="Pangilinan J."/>
            <person name="Riley R."/>
            <person name="LaButti K."/>
            <person name="Andreopoulos B."/>
            <person name="Lipzen A."/>
            <person name="Chen C."/>
            <person name="Yanf M."/>
            <person name="Daum C."/>
            <person name="Ng V."/>
            <person name="Clum A."/>
            <person name="Steindorff A."/>
            <person name="Ohm R."/>
            <person name="Martin F."/>
            <person name="Silar P."/>
            <person name="Natvig D."/>
            <person name="Lalanne C."/>
            <person name="Gautier V."/>
            <person name="Ament-velasquez S.L."/>
            <person name="Kruys A."/>
            <person name="Hutchinson M.I."/>
            <person name="Powell A.J."/>
            <person name="Barry K."/>
            <person name="Miller A.N."/>
            <person name="Grigoriev I.V."/>
            <person name="Debuchy R."/>
            <person name="Gladieux P."/>
            <person name="Thoren M.H."/>
            <person name="Johannesson H."/>
        </authorList>
    </citation>
    <scope>NUCLEOTIDE SEQUENCE</scope>
    <source>
        <strain evidence="2">CBS 232.78</strain>
    </source>
</reference>
<gene>
    <name evidence="2" type="ORF">B0H63DRAFT_485927</name>
</gene>